<evidence type="ECO:0000313" key="4">
    <source>
        <dbReference type="Proteomes" id="UP000198725"/>
    </source>
</evidence>
<reference evidence="4" key="1">
    <citation type="submission" date="2016-10" db="EMBL/GenBank/DDBJ databases">
        <authorList>
            <person name="Varghese N."/>
            <person name="Submissions S."/>
        </authorList>
    </citation>
    <scope>NUCLEOTIDE SEQUENCE [LARGE SCALE GENOMIC DNA]</scope>
    <source>
        <strain evidence="4">MO64</strain>
    </source>
</reference>
<dbReference type="InterPro" id="IPR012878">
    <property type="entry name" value="Beta-AFase-like_GH127_cat"/>
</dbReference>
<sequence>MAPHGPFQGRRDFLRASGALGLATMLPGAVRAASTHAGVVPPGDTDATSDVPLPARAPLASQPFLRLPAGAIRPAGWLRRQLEIQASGLGGHLDETWADVGPDSGWLGGTGESWERGPYFLDGLLPLAWQLDSAPLKAKAQKFIDWTLDNPWPNGMFGPRSNNDWWPRMVMLKVLTQYHELTGDARVIPLMTNYFVHQLGALPARPLRDWGRSRWQDELLSVLWLYDRTGDKRLLQLAALLHRQGFDWQGMFADFKFKQKVDVAKLKAEGGGGDVFMEDLGQRVHGVNIAMSIKSSPVWSLVSGRAHDRDAVHHQLSMLDTYHGLPNGMFSADEHLAGRNPSQGTELCTVVETMFSLEVALAITGDPALADRLETIAYNALPGTFTDDMWAHQYDQEPNQVESSLHRRPWTTNGPESNLFGLEPHFGCCTANFHQGWPKLTQSLWMATADGGMAATVYAPCTLQTVVHGVPLRIEQSTDYPFRSRVEIVLHPARAVAFALKLRIPGWATGSTLTVNGHAQASGSAGRFLTLQREWQPGDTIALTFASVPKTVPGFNDSVSVRDGALVFALPIAESWIKWRQRGLTADWMVYPASRWNMGLPESASFRRAEQPVGPVPFSRRHPPVTLSVEGRPVATWKAEEGAADPVPRRPQADAADVPVMLILMPYAAPKLRITAFPLLAPGSNEHPEDGHVG</sequence>
<organism evidence="3 4">
    <name type="scientific">Rhodanobacter glycinis</name>
    <dbReference type="NCBI Taxonomy" id="582702"/>
    <lineage>
        <taxon>Bacteria</taxon>
        <taxon>Pseudomonadati</taxon>
        <taxon>Pseudomonadota</taxon>
        <taxon>Gammaproteobacteria</taxon>
        <taxon>Lysobacterales</taxon>
        <taxon>Rhodanobacteraceae</taxon>
        <taxon>Rhodanobacter</taxon>
    </lineage>
</organism>
<dbReference type="SUPFAM" id="SSF48208">
    <property type="entry name" value="Six-hairpin glycosidases"/>
    <property type="match status" value="1"/>
</dbReference>
<dbReference type="AlphaFoldDB" id="A0A1I4G3W7"/>
<dbReference type="PANTHER" id="PTHR31151:SF0">
    <property type="entry name" value="PROLINE-TRNA LIGASE (DUF1680)"/>
    <property type="match status" value="1"/>
</dbReference>
<protein>
    <submittedName>
        <fullName evidence="3">Beta-L-arabinofuranosidase, GH127</fullName>
    </submittedName>
</protein>
<evidence type="ECO:0000259" key="2">
    <source>
        <dbReference type="Pfam" id="PF20736"/>
    </source>
</evidence>
<dbReference type="PANTHER" id="PTHR31151">
    <property type="entry name" value="PROLINE-TRNA LIGASE (DUF1680)"/>
    <property type="match status" value="1"/>
</dbReference>
<dbReference type="InterPro" id="IPR049046">
    <property type="entry name" value="Beta-AFase-like_GH127_middle"/>
</dbReference>
<proteinExistence type="predicted"/>
<gene>
    <name evidence="3" type="ORF">SAMN05192579_12120</name>
</gene>
<evidence type="ECO:0000313" key="3">
    <source>
        <dbReference type="EMBL" id="SFL24170.1"/>
    </source>
</evidence>
<dbReference type="RefSeq" id="WP_092705188.1">
    <property type="nucleotide sequence ID" value="NZ_FOSR01000021.1"/>
</dbReference>
<feature type="domain" description="Non-reducing end beta-L-arabinofuranosidase-like GH127 middle" evidence="2">
    <location>
        <begin position="454"/>
        <end position="545"/>
    </location>
</feature>
<dbReference type="InterPro" id="IPR008928">
    <property type="entry name" value="6-hairpin_glycosidase_sf"/>
</dbReference>
<dbReference type="Pfam" id="PF20736">
    <property type="entry name" value="Glyco_hydro127M"/>
    <property type="match status" value="1"/>
</dbReference>
<accession>A0A1I4G3W7</accession>
<evidence type="ECO:0000259" key="1">
    <source>
        <dbReference type="Pfam" id="PF07944"/>
    </source>
</evidence>
<keyword evidence="4" id="KW-1185">Reference proteome</keyword>
<name>A0A1I4G3W7_9GAMM</name>
<dbReference type="Proteomes" id="UP000198725">
    <property type="component" value="Unassembled WGS sequence"/>
</dbReference>
<dbReference type="PROSITE" id="PS51318">
    <property type="entry name" value="TAT"/>
    <property type="match status" value="1"/>
</dbReference>
<dbReference type="Pfam" id="PF07944">
    <property type="entry name" value="Beta-AFase-like_GH127_cat"/>
    <property type="match status" value="1"/>
</dbReference>
<dbReference type="EMBL" id="FOSR01000021">
    <property type="protein sequence ID" value="SFL24170.1"/>
    <property type="molecule type" value="Genomic_DNA"/>
</dbReference>
<dbReference type="GO" id="GO:0005975">
    <property type="term" value="P:carbohydrate metabolic process"/>
    <property type="evidence" value="ECO:0007669"/>
    <property type="project" value="InterPro"/>
</dbReference>
<feature type="domain" description="Non-reducing end beta-L-arabinofuranosidase-like GH127 catalytic" evidence="1">
    <location>
        <begin position="153"/>
        <end position="244"/>
    </location>
</feature>
<dbReference type="InterPro" id="IPR006311">
    <property type="entry name" value="TAT_signal"/>
</dbReference>